<protein>
    <recommendedName>
        <fullName evidence="9">RNA polymerase subunit sigma-24</fullName>
    </recommendedName>
</protein>
<dbReference type="CDD" id="cd06171">
    <property type="entry name" value="Sigma70_r4"/>
    <property type="match status" value="1"/>
</dbReference>
<dbReference type="SUPFAM" id="SSF88946">
    <property type="entry name" value="Sigma2 domain of RNA polymerase sigma factors"/>
    <property type="match status" value="1"/>
</dbReference>
<evidence type="ECO:0000259" key="5">
    <source>
        <dbReference type="Pfam" id="PF04542"/>
    </source>
</evidence>
<dbReference type="InterPro" id="IPR013249">
    <property type="entry name" value="RNA_pol_sigma70_r4_t2"/>
</dbReference>
<dbReference type="InterPro" id="IPR014284">
    <property type="entry name" value="RNA_pol_sigma-70_dom"/>
</dbReference>
<dbReference type="PANTHER" id="PTHR43133:SF51">
    <property type="entry name" value="RNA POLYMERASE SIGMA FACTOR"/>
    <property type="match status" value="1"/>
</dbReference>
<evidence type="ECO:0000313" key="7">
    <source>
        <dbReference type="EMBL" id="AQP49197.1"/>
    </source>
</evidence>
<feature type="domain" description="RNA polymerase sigma factor 70 region 4 type 2" evidence="6">
    <location>
        <begin position="104"/>
        <end position="154"/>
    </location>
</feature>
<organism evidence="7 8">
    <name type="scientific">Tessaracoccus aquimaris</name>
    <dbReference type="NCBI Taxonomy" id="1332264"/>
    <lineage>
        <taxon>Bacteria</taxon>
        <taxon>Bacillati</taxon>
        <taxon>Actinomycetota</taxon>
        <taxon>Actinomycetes</taxon>
        <taxon>Propionibacteriales</taxon>
        <taxon>Propionibacteriaceae</taxon>
        <taxon>Tessaracoccus</taxon>
    </lineage>
</organism>
<dbReference type="InterPro" id="IPR007627">
    <property type="entry name" value="RNA_pol_sigma70_r2"/>
</dbReference>
<dbReference type="EMBL" id="CP019606">
    <property type="protein sequence ID" value="AQP49197.1"/>
    <property type="molecule type" value="Genomic_DNA"/>
</dbReference>
<evidence type="ECO:0000256" key="4">
    <source>
        <dbReference type="ARBA" id="ARBA00023163"/>
    </source>
</evidence>
<dbReference type="GO" id="GO:0006352">
    <property type="term" value="P:DNA-templated transcription initiation"/>
    <property type="evidence" value="ECO:0007669"/>
    <property type="project" value="InterPro"/>
</dbReference>
<dbReference type="InterPro" id="IPR036388">
    <property type="entry name" value="WH-like_DNA-bd_sf"/>
</dbReference>
<dbReference type="Pfam" id="PF08281">
    <property type="entry name" value="Sigma70_r4_2"/>
    <property type="match status" value="1"/>
</dbReference>
<evidence type="ECO:0008006" key="9">
    <source>
        <dbReference type="Google" id="ProtNLM"/>
    </source>
</evidence>
<dbReference type="STRING" id="1332264.BW730_04295"/>
<sequence>MLPGGTHEVVQRYESLVYGIAVTHTECRGDADDAYQEVFLTYHRRQVEFNGEQHRKAWLITTALNCARRIRLSSWRTRVVPLTPEHVDAEPDGFTLATDEQNVLFRAIRALPETLRSVVYLFYFEDLSVARIAELLGVEQGAVRVRLSRGRARLRDQLLGGLFDE</sequence>
<dbReference type="InterPro" id="IPR013325">
    <property type="entry name" value="RNA_pol_sigma_r2"/>
</dbReference>
<keyword evidence="3" id="KW-0731">Sigma factor</keyword>
<dbReference type="PANTHER" id="PTHR43133">
    <property type="entry name" value="RNA POLYMERASE ECF-TYPE SIGMA FACTO"/>
    <property type="match status" value="1"/>
</dbReference>
<keyword evidence="4" id="KW-0804">Transcription</keyword>
<dbReference type="Proteomes" id="UP000188145">
    <property type="component" value="Chromosome"/>
</dbReference>
<feature type="domain" description="RNA polymerase sigma-70 region 2" evidence="5">
    <location>
        <begin position="10"/>
        <end position="75"/>
    </location>
</feature>
<dbReference type="Gene3D" id="1.10.10.10">
    <property type="entry name" value="Winged helix-like DNA-binding domain superfamily/Winged helix DNA-binding domain"/>
    <property type="match status" value="1"/>
</dbReference>
<dbReference type="KEGG" id="tes:BW730_04295"/>
<dbReference type="AlphaFoldDB" id="A0A1Q2CSW7"/>
<comment type="similarity">
    <text evidence="1">Belongs to the sigma-70 factor family. ECF subfamily.</text>
</comment>
<dbReference type="InterPro" id="IPR013324">
    <property type="entry name" value="RNA_pol_sigma_r3/r4-like"/>
</dbReference>
<keyword evidence="2" id="KW-0805">Transcription regulation</keyword>
<dbReference type="InterPro" id="IPR039425">
    <property type="entry name" value="RNA_pol_sigma-70-like"/>
</dbReference>
<dbReference type="SUPFAM" id="SSF88659">
    <property type="entry name" value="Sigma3 and sigma4 domains of RNA polymerase sigma factors"/>
    <property type="match status" value="1"/>
</dbReference>
<evidence type="ECO:0000256" key="1">
    <source>
        <dbReference type="ARBA" id="ARBA00010641"/>
    </source>
</evidence>
<dbReference type="Pfam" id="PF04542">
    <property type="entry name" value="Sigma70_r2"/>
    <property type="match status" value="1"/>
</dbReference>
<name>A0A1Q2CSW7_9ACTN</name>
<evidence type="ECO:0000256" key="2">
    <source>
        <dbReference type="ARBA" id="ARBA00023015"/>
    </source>
</evidence>
<reference evidence="8" key="1">
    <citation type="submission" date="2017-02" db="EMBL/GenBank/DDBJ databases">
        <title>Tessaracoccus aquaemaris sp. nov., isolated from the intestine of a Korean rockfish, Sebastes schlegelii, in a marine aquaculture pond.</title>
        <authorList>
            <person name="Tak E.J."/>
            <person name="Bae J.-W."/>
        </authorList>
    </citation>
    <scope>NUCLEOTIDE SEQUENCE [LARGE SCALE GENOMIC DNA]</scope>
    <source>
        <strain evidence="8">NSG39</strain>
    </source>
</reference>
<gene>
    <name evidence="7" type="ORF">BW730_04295</name>
</gene>
<evidence type="ECO:0000256" key="3">
    <source>
        <dbReference type="ARBA" id="ARBA00023082"/>
    </source>
</evidence>
<evidence type="ECO:0000313" key="8">
    <source>
        <dbReference type="Proteomes" id="UP000188145"/>
    </source>
</evidence>
<evidence type="ECO:0000259" key="6">
    <source>
        <dbReference type="Pfam" id="PF08281"/>
    </source>
</evidence>
<dbReference type="Gene3D" id="1.10.1740.10">
    <property type="match status" value="1"/>
</dbReference>
<keyword evidence="8" id="KW-1185">Reference proteome</keyword>
<proteinExistence type="inferred from homology"/>
<dbReference type="GO" id="GO:0016987">
    <property type="term" value="F:sigma factor activity"/>
    <property type="evidence" value="ECO:0007669"/>
    <property type="project" value="UniProtKB-KW"/>
</dbReference>
<dbReference type="NCBIfam" id="TIGR02937">
    <property type="entry name" value="sigma70-ECF"/>
    <property type="match status" value="1"/>
</dbReference>
<dbReference type="GO" id="GO:0003677">
    <property type="term" value="F:DNA binding"/>
    <property type="evidence" value="ECO:0007669"/>
    <property type="project" value="InterPro"/>
</dbReference>
<accession>A0A1Q2CSW7</accession>